<dbReference type="AlphaFoldDB" id="A0A4S3JFX2"/>
<organism evidence="1 2">
    <name type="scientific">Aspergillus tanneri</name>
    <dbReference type="NCBI Taxonomy" id="1220188"/>
    <lineage>
        <taxon>Eukaryota</taxon>
        <taxon>Fungi</taxon>
        <taxon>Dikarya</taxon>
        <taxon>Ascomycota</taxon>
        <taxon>Pezizomycotina</taxon>
        <taxon>Eurotiomycetes</taxon>
        <taxon>Eurotiomycetidae</taxon>
        <taxon>Eurotiales</taxon>
        <taxon>Aspergillaceae</taxon>
        <taxon>Aspergillus</taxon>
        <taxon>Aspergillus subgen. Circumdati</taxon>
    </lineage>
</organism>
<dbReference type="EMBL" id="SOSA01000218">
    <property type="protein sequence ID" value="THC94259.1"/>
    <property type="molecule type" value="Genomic_DNA"/>
</dbReference>
<evidence type="ECO:0000313" key="1">
    <source>
        <dbReference type="EMBL" id="THC94259.1"/>
    </source>
</evidence>
<protein>
    <submittedName>
        <fullName evidence="1">Uncharacterized protein</fullName>
    </submittedName>
</protein>
<comment type="caution">
    <text evidence="1">The sequence shown here is derived from an EMBL/GenBank/DDBJ whole genome shotgun (WGS) entry which is preliminary data.</text>
</comment>
<dbReference type="Proteomes" id="UP000308092">
    <property type="component" value="Unassembled WGS sequence"/>
</dbReference>
<keyword evidence="2" id="KW-1185">Reference proteome</keyword>
<evidence type="ECO:0000313" key="2">
    <source>
        <dbReference type="Proteomes" id="UP000308092"/>
    </source>
</evidence>
<accession>A0A4S3JFX2</accession>
<sequence length="36" mass="3960">MAGPPQRPDFFTRFDIVQELCLPAHATANGGEEIMV</sequence>
<name>A0A4S3JFX2_9EURO</name>
<gene>
    <name evidence="1" type="ORF">EYZ11_006268</name>
</gene>
<reference evidence="1 2" key="1">
    <citation type="submission" date="2019-03" db="EMBL/GenBank/DDBJ databases">
        <title>The genome sequence of a newly discovered highly antifungal drug resistant Aspergillus species, Aspergillus tanneri NIH 1004.</title>
        <authorList>
            <person name="Mounaud S."/>
            <person name="Singh I."/>
            <person name="Joardar V."/>
            <person name="Pakala S."/>
            <person name="Pakala S."/>
            <person name="Venepally P."/>
            <person name="Hoover J."/>
            <person name="Nierman W."/>
            <person name="Chung J."/>
            <person name="Losada L."/>
        </authorList>
    </citation>
    <scope>NUCLEOTIDE SEQUENCE [LARGE SCALE GENOMIC DNA]</scope>
    <source>
        <strain evidence="1 2">NIH1004</strain>
    </source>
</reference>
<proteinExistence type="predicted"/>
<dbReference type="VEuPathDB" id="FungiDB:EYZ11_006268"/>